<proteinExistence type="predicted"/>
<sequence length="324" mass="36173">MTKDLCLESRAKSSGPRHAGRVWRLASASPKQIYYAQMGTVILLLGSFNFRVPPGTAQFSILQELAERARRGLLSRRSRAPKTQNENISSFLASGIFLELGNIGFQALCCGLVTSVPLVRSDPLWACNAHIDLLLADTIKELLGRIYALFEHISKQRGFGLGDAFLSILRLSDTEEREIGASLAILSTNVNPDLPPLFVCYTLCRVEQRLSRAIRWTTTICGAYHYRYPIAEHHTITPGRITGSQRWQTSLIQLVMHGLPRTLSSTYLLTWSAIAPCQNRQDGFTLTDARDNARVKHIDGPIFDTFALARRSMLGHSYVLTHFA</sequence>
<gene>
    <name evidence="1" type="ORF">CERSUDRAFT_74166</name>
</gene>
<reference evidence="1 2" key="1">
    <citation type="journal article" date="2012" name="Proc. Natl. Acad. Sci. U.S.A.">
        <title>Comparative genomics of Ceriporiopsis subvermispora and Phanerochaete chrysosporium provide insight into selective ligninolysis.</title>
        <authorList>
            <person name="Fernandez-Fueyo E."/>
            <person name="Ruiz-Duenas F.J."/>
            <person name="Ferreira P."/>
            <person name="Floudas D."/>
            <person name="Hibbett D.S."/>
            <person name="Canessa P."/>
            <person name="Larrondo L.F."/>
            <person name="James T.Y."/>
            <person name="Seelenfreund D."/>
            <person name="Lobos S."/>
            <person name="Polanco R."/>
            <person name="Tello M."/>
            <person name="Honda Y."/>
            <person name="Watanabe T."/>
            <person name="Watanabe T."/>
            <person name="Ryu J.S."/>
            <person name="Kubicek C.P."/>
            <person name="Schmoll M."/>
            <person name="Gaskell J."/>
            <person name="Hammel K.E."/>
            <person name="St John F.J."/>
            <person name="Vanden Wymelenberg A."/>
            <person name="Sabat G."/>
            <person name="Splinter BonDurant S."/>
            <person name="Syed K."/>
            <person name="Yadav J.S."/>
            <person name="Doddapaneni H."/>
            <person name="Subramanian V."/>
            <person name="Lavin J.L."/>
            <person name="Oguiza J.A."/>
            <person name="Perez G."/>
            <person name="Pisabarro A.G."/>
            <person name="Ramirez L."/>
            <person name="Santoyo F."/>
            <person name="Master E."/>
            <person name="Coutinho P.M."/>
            <person name="Henrissat B."/>
            <person name="Lombard V."/>
            <person name="Magnuson J.K."/>
            <person name="Kuees U."/>
            <person name="Hori C."/>
            <person name="Igarashi K."/>
            <person name="Samejima M."/>
            <person name="Held B.W."/>
            <person name="Barry K.W."/>
            <person name="LaButti K.M."/>
            <person name="Lapidus A."/>
            <person name="Lindquist E.A."/>
            <person name="Lucas S.M."/>
            <person name="Riley R."/>
            <person name="Salamov A.A."/>
            <person name="Hoffmeister D."/>
            <person name="Schwenk D."/>
            <person name="Hadar Y."/>
            <person name="Yarden O."/>
            <person name="de Vries R.P."/>
            <person name="Wiebenga A."/>
            <person name="Stenlid J."/>
            <person name="Eastwood D."/>
            <person name="Grigoriev I.V."/>
            <person name="Berka R.M."/>
            <person name="Blanchette R.A."/>
            <person name="Kersten P."/>
            <person name="Martinez A.T."/>
            <person name="Vicuna R."/>
            <person name="Cullen D."/>
        </authorList>
    </citation>
    <scope>NUCLEOTIDE SEQUENCE [LARGE SCALE GENOMIC DNA]</scope>
    <source>
        <strain evidence="1 2">B</strain>
    </source>
</reference>
<accession>M2QJG7</accession>
<keyword evidence="2" id="KW-1185">Reference proteome</keyword>
<dbReference type="EMBL" id="KB445797">
    <property type="protein sequence ID" value="EMD37193.1"/>
    <property type="molecule type" value="Genomic_DNA"/>
</dbReference>
<evidence type="ECO:0000313" key="2">
    <source>
        <dbReference type="Proteomes" id="UP000016930"/>
    </source>
</evidence>
<protein>
    <submittedName>
        <fullName evidence="1">Uncharacterized protein</fullName>
    </submittedName>
</protein>
<dbReference type="HOGENOM" id="CLU_857899_0_0_1"/>
<dbReference type="Proteomes" id="UP000016930">
    <property type="component" value="Unassembled WGS sequence"/>
</dbReference>
<name>M2QJG7_CERS8</name>
<dbReference type="AlphaFoldDB" id="M2QJG7"/>
<evidence type="ECO:0000313" key="1">
    <source>
        <dbReference type="EMBL" id="EMD37193.1"/>
    </source>
</evidence>
<organism evidence="1 2">
    <name type="scientific">Ceriporiopsis subvermispora (strain B)</name>
    <name type="common">White-rot fungus</name>
    <name type="synonym">Gelatoporia subvermispora</name>
    <dbReference type="NCBI Taxonomy" id="914234"/>
    <lineage>
        <taxon>Eukaryota</taxon>
        <taxon>Fungi</taxon>
        <taxon>Dikarya</taxon>
        <taxon>Basidiomycota</taxon>
        <taxon>Agaricomycotina</taxon>
        <taxon>Agaricomycetes</taxon>
        <taxon>Polyporales</taxon>
        <taxon>Gelatoporiaceae</taxon>
        <taxon>Gelatoporia</taxon>
    </lineage>
</organism>